<sequence length="495" mass="57331">MLLLSILEREYVEGVNLIVMLDIESFVRGQDNQPRIQIWRSGLCAEQGQYVLYWMQRAQRGRENHALNTAIALGNQLRLPVITLFVVADYPQANLRHYTFLLEGLAAVASQLKERKIPFVIRRGQPPEEVARLAEEIGVAAIVSDTCELRVPRQWRTELKERIQIPFLCVDSDTIVPMNNIPQQEYAARTIRPKIQRLLPTFLQPIVDNKTEHPLAKAPCETGEIEQPLRYLESLQIDRSVAPPETAHGGYSEGQKAVQRLLQERLYAYTEQRNNPELVGTSELSAFLHFGQISVQQLAWDVEQYQPAEAESKHIDLSGGKAAYLEELIVRRELAINYAYYNPRYDALDGGPQWGQKTLQKHINDPREWVYTRQEFEEGRTHDELWNAAQLEMVNTGRMHGYMRMYWAKKILEWSQTPQEAFDTTVYLNDKYELDGRDANGYVGISWAICGLHDRPWKERPIFGLIRYMSADGMKRKFDTTAYIYKYGRHPFKKA</sequence>
<feature type="domain" description="Photolyase/cryptochrome alpha/beta" evidence="13">
    <location>
        <begin position="49"/>
        <end position="178"/>
    </location>
</feature>
<dbReference type="Gene3D" id="3.40.50.620">
    <property type="entry name" value="HUPs"/>
    <property type="match status" value="1"/>
</dbReference>
<keyword evidence="10 14" id="KW-0456">Lyase</keyword>
<evidence type="ECO:0000256" key="11">
    <source>
        <dbReference type="ARBA" id="ARBA00031671"/>
    </source>
</evidence>
<evidence type="ECO:0000256" key="1">
    <source>
        <dbReference type="ARBA" id="ARBA00001974"/>
    </source>
</evidence>
<dbReference type="InterPro" id="IPR036134">
    <property type="entry name" value="Crypto/Photolyase_FAD-like_sf"/>
</dbReference>
<evidence type="ECO:0000256" key="3">
    <source>
        <dbReference type="ARBA" id="ARBA00013149"/>
    </source>
</evidence>
<dbReference type="AlphaFoldDB" id="A0A402A3Z4"/>
<evidence type="ECO:0000313" key="15">
    <source>
        <dbReference type="Proteomes" id="UP000287352"/>
    </source>
</evidence>
<evidence type="ECO:0000256" key="2">
    <source>
        <dbReference type="ARBA" id="ARBA00006409"/>
    </source>
</evidence>
<accession>A0A402A3Z4</accession>
<dbReference type="EC" id="4.1.99.3" evidence="3"/>
<keyword evidence="8" id="KW-0238">DNA-binding</keyword>
<comment type="similarity">
    <text evidence="2">Belongs to the DNA photolyase class-2 family.</text>
</comment>
<comment type="caution">
    <text evidence="14">The sequence shown here is derived from an EMBL/GenBank/DDBJ whole genome shotgun (WGS) entry which is preliminary data.</text>
</comment>
<dbReference type="Pfam" id="PF00875">
    <property type="entry name" value="DNA_photolyase"/>
    <property type="match status" value="1"/>
</dbReference>
<evidence type="ECO:0000256" key="9">
    <source>
        <dbReference type="ARBA" id="ARBA00023204"/>
    </source>
</evidence>
<dbReference type="InterPro" id="IPR014729">
    <property type="entry name" value="Rossmann-like_a/b/a_fold"/>
</dbReference>
<evidence type="ECO:0000313" key="14">
    <source>
        <dbReference type="EMBL" id="GCE13873.1"/>
    </source>
</evidence>
<dbReference type="GO" id="GO:0003677">
    <property type="term" value="F:DNA binding"/>
    <property type="evidence" value="ECO:0007669"/>
    <property type="project" value="UniProtKB-KW"/>
</dbReference>
<keyword evidence="15" id="KW-1185">Reference proteome</keyword>
<dbReference type="PANTHER" id="PTHR10211">
    <property type="entry name" value="DEOXYRIBODIPYRIMIDINE PHOTOLYASE"/>
    <property type="match status" value="1"/>
</dbReference>
<dbReference type="InterPro" id="IPR052219">
    <property type="entry name" value="Photolyase_Class-2"/>
</dbReference>
<comment type="catalytic activity">
    <reaction evidence="12">
        <text>cyclobutadipyrimidine (in DNA) = 2 pyrimidine residues (in DNA).</text>
        <dbReference type="EC" id="4.1.99.3"/>
    </reaction>
</comment>
<dbReference type="SUPFAM" id="SSF48173">
    <property type="entry name" value="Cryptochrome/photolyase FAD-binding domain"/>
    <property type="match status" value="1"/>
</dbReference>
<evidence type="ECO:0000256" key="10">
    <source>
        <dbReference type="ARBA" id="ARBA00023239"/>
    </source>
</evidence>
<organism evidence="14 15">
    <name type="scientific">Tengunoibacter tsumagoiensis</name>
    <dbReference type="NCBI Taxonomy" id="2014871"/>
    <lineage>
        <taxon>Bacteria</taxon>
        <taxon>Bacillati</taxon>
        <taxon>Chloroflexota</taxon>
        <taxon>Ktedonobacteria</taxon>
        <taxon>Ktedonobacterales</taxon>
        <taxon>Dictyobacteraceae</taxon>
        <taxon>Tengunoibacter</taxon>
    </lineage>
</organism>
<evidence type="ECO:0000256" key="7">
    <source>
        <dbReference type="ARBA" id="ARBA00022827"/>
    </source>
</evidence>
<dbReference type="PROSITE" id="PS51645">
    <property type="entry name" value="PHR_CRY_ALPHA_BETA"/>
    <property type="match status" value="1"/>
</dbReference>
<name>A0A402A3Z4_9CHLR</name>
<dbReference type="InterPro" id="IPR036155">
    <property type="entry name" value="Crypto/Photolyase_N_sf"/>
</dbReference>
<keyword evidence="5" id="KW-0285">Flavoprotein</keyword>
<dbReference type="SUPFAM" id="SSF52425">
    <property type="entry name" value="Cryptochrome/photolyase, N-terminal domain"/>
    <property type="match status" value="1"/>
</dbReference>
<dbReference type="Proteomes" id="UP000287352">
    <property type="component" value="Unassembled WGS sequence"/>
</dbReference>
<keyword evidence="6" id="KW-0227">DNA damage</keyword>
<evidence type="ECO:0000256" key="6">
    <source>
        <dbReference type="ARBA" id="ARBA00022763"/>
    </source>
</evidence>
<keyword evidence="9" id="KW-0234">DNA repair</keyword>
<evidence type="ECO:0000256" key="4">
    <source>
        <dbReference type="ARBA" id="ARBA00014046"/>
    </source>
</evidence>
<dbReference type="GO" id="GO:0003904">
    <property type="term" value="F:deoxyribodipyrimidine photo-lyase activity"/>
    <property type="evidence" value="ECO:0007669"/>
    <property type="project" value="UniProtKB-EC"/>
</dbReference>
<dbReference type="Gene3D" id="1.10.579.10">
    <property type="entry name" value="DNA Cyclobutane Dipyrimidine Photolyase, subunit A, domain 3"/>
    <property type="match status" value="1"/>
</dbReference>
<dbReference type="EMBL" id="BIFR01000001">
    <property type="protein sequence ID" value="GCE13873.1"/>
    <property type="molecule type" value="Genomic_DNA"/>
</dbReference>
<gene>
    <name evidence="14" type="ORF">KTT_37320</name>
</gene>
<comment type="cofactor">
    <cofactor evidence="1">
        <name>FAD</name>
        <dbReference type="ChEBI" id="CHEBI:57692"/>
    </cofactor>
</comment>
<protein>
    <recommendedName>
        <fullName evidence="4">Deoxyribodipyrimidine photo-lyase</fullName>
        <ecNumber evidence="3">4.1.99.3</ecNumber>
    </recommendedName>
    <alternativeName>
        <fullName evidence="11">DNA photolyase</fullName>
    </alternativeName>
</protein>
<evidence type="ECO:0000256" key="8">
    <source>
        <dbReference type="ARBA" id="ARBA00023125"/>
    </source>
</evidence>
<reference evidence="15" key="1">
    <citation type="submission" date="2018-12" db="EMBL/GenBank/DDBJ databases">
        <title>Tengunoibacter tsumagoiensis gen. nov., sp. nov., Dictyobacter kobayashii sp. nov., D. alpinus sp. nov., and D. joshuensis sp. nov. and description of Dictyobacteraceae fam. nov. within the order Ktedonobacterales isolated from Tengu-no-mugimeshi.</title>
        <authorList>
            <person name="Wang C.M."/>
            <person name="Zheng Y."/>
            <person name="Sakai Y."/>
            <person name="Toyoda A."/>
            <person name="Minakuchi Y."/>
            <person name="Abe K."/>
            <person name="Yokota A."/>
            <person name="Yabe S."/>
        </authorList>
    </citation>
    <scope>NUCLEOTIDE SEQUENCE [LARGE SCALE GENOMIC DNA]</scope>
    <source>
        <strain evidence="15">Uno3</strain>
    </source>
</reference>
<keyword evidence="7" id="KW-0274">FAD</keyword>
<dbReference type="Gene3D" id="1.25.40.80">
    <property type="match status" value="1"/>
</dbReference>
<evidence type="ECO:0000259" key="13">
    <source>
        <dbReference type="PROSITE" id="PS51645"/>
    </source>
</evidence>
<evidence type="ECO:0000256" key="12">
    <source>
        <dbReference type="ARBA" id="ARBA00033999"/>
    </source>
</evidence>
<dbReference type="InterPro" id="IPR006050">
    <property type="entry name" value="DNA_photolyase_N"/>
</dbReference>
<proteinExistence type="inferred from homology"/>
<dbReference type="PANTHER" id="PTHR10211:SF0">
    <property type="entry name" value="DEOXYRIBODIPYRIMIDINE PHOTO-LYASE"/>
    <property type="match status" value="1"/>
</dbReference>
<evidence type="ECO:0000256" key="5">
    <source>
        <dbReference type="ARBA" id="ARBA00022630"/>
    </source>
</evidence>
<dbReference type="GO" id="GO:0000719">
    <property type="term" value="P:photoreactive repair"/>
    <property type="evidence" value="ECO:0007669"/>
    <property type="project" value="TreeGrafter"/>
</dbReference>
<dbReference type="FunFam" id="1.10.579.10:FF:000002">
    <property type="entry name" value="Deoxyribodipyrimidine photolyase"/>
    <property type="match status" value="1"/>
</dbReference>